<dbReference type="InterPro" id="IPR013083">
    <property type="entry name" value="Znf_RING/FYVE/PHD"/>
</dbReference>
<keyword evidence="1" id="KW-0479">Metal-binding</keyword>
<evidence type="ECO:0000256" key="2">
    <source>
        <dbReference type="ARBA" id="ARBA00022771"/>
    </source>
</evidence>
<keyword evidence="6" id="KW-1185">Reference proteome</keyword>
<dbReference type="SMART" id="SM00184">
    <property type="entry name" value="RING"/>
    <property type="match status" value="1"/>
</dbReference>
<dbReference type="RefSeq" id="XP_065675079.1">
    <property type="nucleotide sequence ID" value="XM_065819007.1"/>
</dbReference>
<sequence length="368" mass="41674">MCMKCCTSLRNIENRGSKVFKAPKIWVKCPTVECKCVFGIPGRKPLSNVGRPGKVKKWTKFYIKLFLDSLPIQEDKEILTELNHELNPRIVLCICKICGEVMNQPVMLKNCQHSFCSLCILSNVNDKLENDSNCPLCKTNITINSLSYSVHISEIIKHLTIICKICDKKVFLKDRSFENHDCIKLSNNTINENDQLVSINSLYQITDTSEIPREVNDAVLHIIKKKLNQSKTSTIEFSSGGPRSLCFVSAPKAYKDSTNCSNSSLRRQKYLLEQFNHTAGSSQDSKVCQTAVMLKSYDNDEANKILNKANIGRVDLNAEEMVALKADMGILWNKLKTMARWLNSKNIKTASNNKLKKELLQKNGLEMI</sequence>
<dbReference type="InterPro" id="IPR018957">
    <property type="entry name" value="Znf_C3HC4_RING-type"/>
</dbReference>
<dbReference type="RefSeq" id="XP_065675081.1">
    <property type="nucleotide sequence ID" value="XM_065819009.1"/>
</dbReference>
<feature type="domain" description="RING-type" evidence="5">
    <location>
        <begin position="95"/>
        <end position="138"/>
    </location>
</feature>
<organism evidence="6 7">
    <name type="scientific">Hydra vulgaris</name>
    <name type="common">Hydra</name>
    <name type="synonym">Hydra attenuata</name>
    <dbReference type="NCBI Taxonomy" id="6087"/>
    <lineage>
        <taxon>Eukaryota</taxon>
        <taxon>Metazoa</taxon>
        <taxon>Cnidaria</taxon>
        <taxon>Hydrozoa</taxon>
        <taxon>Hydroidolina</taxon>
        <taxon>Anthoathecata</taxon>
        <taxon>Aplanulata</taxon>
        <taxon>Hydridae</taxon>
        <taxon>Hydra</taxon>
    </lineage>
</organism>
<evidence type="ECO:0000313" key="10">
    <source>
        <dbReference type="RefSeq" id="XP_065675081.1"/>
    </source>
</evidence>
<dbReference type="PANTHER" id="PTHR46016">
    <property type="entry name" value="ZINC FINGER, RING/FYVE/PHD-TYPE"/>
    <property type="match status" value="1"/>
</dbReference>
<evidence type="ECO:0000256" key="1">
    <source>
        <dbReference type="ARBA" id="ARBA00022723"/>
    </source>
</evidence>
<dbReference type="GeneID" id="136091428"/>
<keyword evidence="3" id="KW-0862">Zinc</keyword>
<gene>
    <name evidence="7 8 9 10" type="primary">LOC136091428</name>
</gene>
<evidence type="ECO:0000313" key="7">
    <source>
        <dbReference type="RefSeq" id="XP_065675078.1"/>
    </source>
</evidence>
<reference evidence="7 8" key="1">
    <citation type="submission" date="2025-05" db="UniProtKB">
        <authorList>
            <consortium name="RefSeq"/>
        </authorList>
    </citation>
    <scope>IDENTIFICATION</scope>
</reference>
<dbReference type="SUPFAM" id="SSF57850">
    <property type="entry name" value="RING/U-box"/>
    <property type="match status" value="1"/>
</dbReference>
<proteinExistence type="predicted"/>
<dbReference type="RefSeq" id="XP_065675080.1">
    <property type="nucleotide sequence ID" value="XM_065819008.1"/>
</dbReference>
<keyword evidence="2 4" id="KW-0863">Zinc-finger</keyword>
<evidence type="ECO:0000313" key="8">
    <source>
        <dbReference type="RefSeq" id="XP_065675079.1"/>
    </source>
</evidence>
<dbReference type="InterPro" id="IPR001841">
    <property type="entry name" value="Znf_RING"/>
</dbReference>
<dbReference type="InterPro" id="IPR017907">
    <property type="entry name" value="Znf_RING_CS"/>
</dbReference>
<dbReference type="PROSITE" id="PS00518">
    <property type="entry name" value="ZF_RING_1"/>
    <property type="match status" value="1"/>
</dbReference>
<dbReference type="PANTHER" id="PTHR46016:SF1">
    <property type="entry name" value="RING-TYPE DOMAIN-CONTAINING PROTEIN"/>
    <property type="match status" value="1"/>
</dbReference>
<name>A0ABM4DKM1_HYDVU</name>
<protein>
    <submittedName>
        <fullName evidence="7 8">Uncharacterized protein LOC136091428</fullName>
    </submittedName>
</protein>
<evidence type="ECO:0000259" key="5">
    <source>
        <dbReference type="PROSITE" id="PS50089"/>
    </source>
</evidence>
<evidence type="ECO:0000313" key="9">
    <source>
        <dbReference type="RefSeq" id="XP_065675080.1"/>
    </source>
</evidence>
<dbReference type="Proteomes" id="UP001652625">
    <property type="component" value="Chromosome 15"/>
</dbReference>
<evidence type="ECO:0000256" key="3">
    <source>
        <dbReference type="ARBA" id="ARBA00022833"/>
    </source>
</evidence>
<accession>A0ABM4DKM1</accession>
<dbReference type="Pfam" id="PF00097">
    <property type="entry name" value="zf-C3HC4"/>
    <property type="match status" value="1"/>
</dbReference>
<evidence type="ECO:0000256" key="4">
    <source>
        <dbReference type="PROSITE-ProRule" id="PRU00175"/>
    </source>
</evidence>
<dbReference type="Gene3D" id="3.30.40.10">
    <property type="entry name" value="Zinc/RING finger domain, C3HC4 (zinc finger)"/>
    <property type="match status" value="1"/>
</dbReference>
<dbReference type="RefSeq" id="XP_065675078.1">
    <property type="nucleotide sequence ID" value="XM_065819006.1"/>
</dbReference>
<evidence type="ECO:0000313" key="6">
    <source>
        <dbReference type="Proteomes" id="UP001652625"/>
    </source>
</evidence>
<dbReference type="PROSITE" id="PS50089">
    <property type="entry name" value="ZF_RING_2"/>
    <property type="match status" value="1"/>
</dbReference>
<dbReference type="InterPro" id="IPR051438">
    <property type="entry name" value="RNF_E3_ubiq-protein_ligase"/>
</dbReference>